<name>A0A1W1BCG2_9ZZZZ</name>
<protein>
    <submittedName>
        <fullName evidence="1">Uncharacterized protein</fullName>
    </submittedName>
</protein>
<gene>
    <name evidence="1" type="ORF">MNB_SM-7-142</name>
</gene>
<evidence type="ECO:0000313" key="1">
    <source>
        <dbReference type="EMBL" id="SFV51173.1"/>
    </source>
</evidence>
<accession>A0A1W1BCG2</accession>
<dbReference type="AlphaFoldDB" id="A0A1W1BCG2"/>
<sequence>MKPLQYSSLGEFLYRFESFANSELNEIDIIAPTSIKLMVSAQDRQRSFDWIGINFLFEEVVEANLIESEKLKLIDMEDGLSIIFENGLFYFMLGNYKTANGTKDALCYVISKSLKYQETQAKL</sequence>
<organism evidence="1">
    <name type="scientific">hydrothermal vent metagenome</name>
    <dbReference type="NCBI Taxonomy" id="652676"/>
    <lineage>
        <taxon>unclassified sequences</taxon>
        <taxon>metagenomes</taxon>
        <taxon>ecological metagenomes</taxon>
    </lineage>
</organism>
<dbReference type="EMBL" id="FPHB01000013">
    <property type="protein sequence ID" value="SFV51173.1"/>
    <property type="molecule type" value="Genomic_DNA"/>
</dbReference>
<reference evidence="1" key="1">
    <citation type="submission" date="2016-10" db="EMBL/GenBank/DDBJ databases">
        <authorList>
            <person name="de Groot N.N."/>
        </authorList>
    </citation>
    <scope>NUCLEOTIDE SEQUENCE</scope>
</reference>
<proteinExistence type="predicted"/>